<evidence type="ECO:0000256" key="1">
    <source>
        <dbReference type="SAM" id="MobiDB-lite"/>
    </source>
</evidence>
<comment type="caution">
    <text evidence="2">The sequence shown here is derived from an EMBL/GenBank/DDBJ whole genome shotgun (WGS) entry which is preliminary data.</text>
</comment>
<protein>
    <submittedName>
        <fullName evidence="2">Uncharacterized protein</fullName>
    </submittedName>
</protein>
<reference evidence="2" key="1">
    <citation type="journal article" date="2019" name="Sci. Rep.">
        <title>Draft genome of Tanacetum cinerariifolium, the natural source of mosquito coil.</title>
        <authorList>
            <person name="Yamashiro T."/>
            <person name="Shiraishi A."/>
            <person name="Satake H."/>
            <person name="Nakayama K."/>
        </authorList>
    </citation>
    <scope>NUCLEOTIDE SEQUENCE</scope>
</reference>
<evidence type="ECO:0000313" key="2">
    <source>
        <dbReference type="EMBL" id="GFD17399.1"/>
    </source>
</evidence>
<feature type="non-terminal residue" evidence="2">
    <location>
        <position position="1"/>
    </location>
</feature>
<sequence length="62" mass="6799">PSHSIQGTQPTDTPGDKVDDSLFQSANEIFQKELARLKNQEHRVNSDAESLALGTAYNAEDL</sequence>
<gene>
    <name evidence="2" type="ORF">Tci_889368</name>
</gene>
<organism evidence="2">
    <name type="scientific">Tanacetum cinerariifolium</name>
    <name type="common">Dalmatian daisy</name>
    <name type="synonym">Chrysanthemum cinerariifolium</name>
    <dbReference type="NCBI Taxonomy" id="118510"/>
    <lineage>
        <taxon>Eukaryota</taxon>
        <taxon>Viridiplantae</taxon>
        <taxon>Streptophyta</taxon>
        <taxon>Embryophyta</taxon>
        <taxon>Tracheophyta</taxon>
        <taxon>Spermatophyta</taxon>
        <taxon>Magnoliopsida</taxon>
        <taxon>eudicotyledons</taxon>
        <taxon>Gunneridae</taxon>
        <taxon>Pentapetalae</taxon>
        <taxon>asterids</taxon>
        <taxon>campanulids</taxon>
        <taxon>Asterales</taxon>
        <taxon>Asteraceae</taxon>
        <taxon>Asteroideae</taxon>
        <taxon>Anthemideae</taxon>
        <taxon>Anthemidinae</taxon>
        <taxon>Tanacetum</taxon>
    </lineage>
</organism>
<accession>A0A699U7M3</accession>
<feature type="compositionally biased region" description="Polar residues" evidence="1">
    <location>
        <begin position="1"/>
        <end position="12"/>
    </location>
</feature>
<dbReference type="EMBL" id="BKCJ011299983">
    <property type="protein sequence ID" value="GFD17399.1"/>
    <property type="molecule type" value="Genomic_DNA"/>
</dbReference>
<name>A0A699U7M3_TANCI</name>
<dbReference type="AlphaFoldDB" id="A0A699U7M3"/>
<proteinExistence type="predicted"/>
<feature type="region of interest" description="Disordered" evidence="1">
    <location>
        <begin position="1"/>
        <end position="20"/>
    </location>
</feature>